<dbReference type="Proteomes" id="UP000077134">
    <property type="component" value="Unassembled WGS sequence"/>
</dbReference>
<dbReference type="STRING" id="1763538.LPB68_17270"/>
<organism evidence="1 2">
    <name type="scientific">Paenibacillus crassostreae</name>
    <dbReference type="NCBI Taxonomy" id="1763538"/>
    <lineage>
        <taxon>Bacteria</taxon>
        <taxon>Bacillati</taxon>
        <taxon>Bacillota</taxon>
        <taxon>Bacilli</taxon>
        <taxon>Bacillales</taxon>
        <taxon>Paenibacillaceae</taxon>
        <taxon>Paenibacillus</taxon>
    </lineage>
</organism>
<sequence>MIVLLYMLERGKTHWTEPVTPNEMARFFHTYLMEKEYRRLIDFAEKDHRKLWDWNDVAEAKIIQLFDNMPMTKWSWTKGSMTYFKEGDILAGLRY</sequence>
<dbReference type="KEGG" id="pcx:LPB68_17270"/>
<dbReference type="OrthoDB" id="9802848at2"/>
<protein>
    <submittedName>
        <fullName evidence="1">Uncharacterized protein</fullName>
    </submittedName>
</protein>
<accession>A0A162N7V8</accession>
<dbReference type="EMBL" id="LSFN01000041">
    <property type="protein sequence ID" value="OAB71302.1"/>
    <property type="molecule type" value="Genomic_DNA"/>
</dbReference>
<name>A0A162N7V8_9BACL</name>
<evidence type="ECO:0000313" key="1">
    <source>
        <dbReference type="EMBL" id="OAB71302.1"/>
    </source>
</evidence>
<comment type="caution">
    <text evidence="1">The sequence shown here is derived from an EMBL/GenBank/DDBJ whole genome shotgun (WGS) entry which is preliminary data.</text>
</comment>
<dbReference type="RefSeq" id="WP_068661215.1">
    <property type="nucleotide sequence ID" value="NZ_CP017770.1"/>
</dbReference>
<evidence type="ECO:0000313" key="2">
    <source>
        <dbReference type="Proteomes" id="UP000077134"/>
    </source>
</evidence>
<dbReference type="AlphaFoldDB" id="A0A162N7V8"/>
<proteinExistence type="predicted"/>
<keyword evidence="2" id="KW-1185">Reference proteome</keyword>
<gene>
    <name evidence="1" type="ORF">PNBC_20140</name>
</gene>
<reference evidence="1 2" key="1">
    <citation type="submission" date="2016-02" db="EMBL/GenBank/DDBJ databases">
        <title>Paenibacillus sp. LPB0068, isolated from Crassostrea gigas.</title>
        <authorList>
            <person name="Shin S.-K."/>
            <person name="Yi H."/>
        </authorList>
    </citation>
    <scope>NUCLEOTIDE SEQUENCE [LARGE SCALE GENOMIC DNA]</scope>
    <source>
        <strain evidence="1 2">LPB0068</strain>
    </source>
</reference>